<dbReference type="SUPFAM" id="SSF53448">
    <property type="entry name" value="Nucleotide-diphospho-sugar transferases"/>
    <property type="match status" value="1"/>
</dbReference>
<evidence type="ECO:0000256" key="6">
    <source>
        <dbReference type="ARBA" id="ARBA00022989"/>
    </source>
</evidence>
<dbReference type="GO" id="GO:0005112">
    <property type="term" value="F:Notch binding"/>
    <property type="evidence" value="ECO:0007669"/>
    <property type="project" value="TreeGrafter"/>
</dbReference>
<evidence type="ECO:0000256" key="4">
    <source>
        <dbReference type="ARBA" id="ARBA00022692"/>
    </source>
</evidence>
<dbReference type="Gene3D" id="3.90.550.10">
    <property type="entry name" value="Spore Coat Polysaccharide Biosynthesis Protein SpsA, Chain A"/>
    <property type="match status" value="1"/>
</dbReference>
<dbReference type="Pfam" id="PF00535">
    <property type="entry name" value="Glycos_transf_2"/>
    <property type="match status" value="1"/>
</dbReference>
<keyword evidence="4" id="KW-0812">Transmembrane</keyword>
<accession>A0AAD4NF87</accession>
<evidence type="ECO:0000256" key="11">
    <source>
        <dbReference type="SAM" id="SignalP"/>
    </source>
</evidence>
<comment type="pathway">
    <text evidence="2">Protein modification; protein glycosylation.</text>
</comment>
<dbReference type="PANTHER" id="PTHR11675:SF116">
    <property type="entry name" value="N-ACETYLGALACTOSAMINYLTRANSFERASE 8-RELATED"/>
    <property type="match status" value="1"/>
</dbReference>
<dbReference type="GO" id="GO:0005794">
    <property type="term" value="C:Golgi apparatus"/>
    <property type="evidence" value="ECO:0007669"/>
    <property type="project" value="TreeGrafter"/>
</dbReference>
<dbReference type="EMBL" id="JAKKPZ010000001">
    <property type="protein sequence ID" value="KAI1729087.1"/>
    <property type="molecule type" value="Genomic_DNA"/>
</dbReference>
<name>A0AAD4NF87_9BILA</name>
<protein>
    <submittedName>
        <fullName evidence="13">Glycosyl transferase family 2 domain-containing protein</fullName>
    </submittedName>
</protein>
<evidence type="ECO:0000259" key="12">
    <source>
        <dbReference type="Pfam" id="PF00535"/>
    </source>
</evidence>
<dbReference type="InterPro" id="IPR001173">
    <property type="entry name" value="Glyco_trans_2-like"/>
</dbReference>
<dbReference type="InterPro" id="IPR045885">
    <property type="entry name" value="GalNAc-T"/>
</dbReference>
<dbReference type="Proteomes" id="UP001201812">
    <property type="component" value="Unassembled WGS sequence"/>
</dbReference>
<feature type="signal peptide" evidence="11">
    <location>
        <begin position="1"/>
        <end position="21"/>
    </location>
</feature>
<keyword evidence="9" id="KW-0325">Glycoprotein</keyword>
<keyword evidence="6" id="KW-1133">Transmembrane helix</keyword>
<evidence type="ECO:0000313" key="14">
    <source>
        <dbReference type="Proteomes" id="UP001201812"/>
    </source>
</evidence>
<dbReference type="PANTHER" id="PTHR11675">
    <property type="entry name" value="N-ACETYLGALACTOSAMINYLTRANSFERASE"/>
    <property type="match status" value="1"/>
</dbReference>
<dbReference type="GO" id="GO:0008593">
    <property type="term" value="P:regulation of Notch signaling pathway"/>
    <property type="evidence" value="ECO:0007669"/>
    <property type="project" value="TreeGrafter"/>
</dbReference>
<gene>
    <name evidence="13" type="ORF">DdX_01306</name>
</gene>
<organism evidence="13 14">
    <name type="scientific">Ditylenchus destructor</name>
    <dbReference type="NCBI Taxonomy" id="166010"/>
    <lineage>
        <taxon>Eukaryota</taxon>
        <taxon>Metazoa</taxon>
        <taxon>Ecdysozoa</taxon>
        <taxon>Nematoda</taxon>
        <taxon>Chromadorea</taxon>
        <taxon>Rhabditida</taxon>
        <taxon>Tylenchina</taxon>
        <taxon>Tylenchomorpha</taxon>
        <taxon>Sphaerularioidea</taxon>
        <taxon>Anguinidae</taxon>
        <taxon>Anguininae</taxon>
        <taxon>Ditylenchus</taxon>
    </lineage>
</organism>
<keyword evidence="8" id="KW-1015">Disulfide bond</keyword>
<sequence>MSSSRTSFWLIFIFLIDPIYCDKLNDTLPECIHINPVEDMARWDAYDYSSCKIEEFKPENGTTEFKYYMDNERSYAFNIFASDKVGPRRTLEGQSTHKRCEVIEYRVTLSASIIIIYHNEAFSVLVRMINGILRETPENILTEIILYDDFSDLPIEKHLRKYATEVNPQWDLNKIKFHRSEKREGLIRSKVYASRLATADVLIFLDSHCEVTPGWIEPLLSEIQEDNHRVVLPVVDLIDPFKFHYSKAMIAKGTFDWSLKFDWEYFDWSYFDNEENYVKPFKTVAMSGGLLAVHKEFFRKIGEYDTGMEIWGAENIEMSIRVWLCGGSIMVAPCSRVGHTFRMRRPYVGRPGVDTNLYNSLRTASVWLDEFKEKFIERRPAAMKMDPGDLRERLKLKESLNCKPFSWFIEHVHPRLQPTAENLKTEL</sequence>
<keyword evidence="14" id="KW-1185">Reference proteome</keyword>
<dbReference type="InterPro" id="IPR029044">
    <property type="entry name" value="Nucleotide-diphossugar_trans"/>
</dbReference>
<proteinExistence type="inferred from homology"/>
<feature type="chain" id="PRO_5041904620" evidence="11">
    <location>
        <begin position="22"/>
        <end position="427"/>
    </location>
</feature>
<feature type="domain" description="Glycosyltransferase 2-like" evidence="12">
    <location>
        <begin position="112"/>
        <end position="296"/>
    </location>
</feature>
<evidence type="ECO:0000256" key="8">
    <source>
        <dbReference type="ARBA" id="ARBA00023157"/>
    </source>
</evidence>
<keyword evidence="13" id="KW-0808">Transferase</keyword>
<evidence type="ECO:0000256" key="1">
    <source>
        <dbReference type="ARBA" id="ARBA00004606"/>
    </source>
</evidence>
<keyword evidence="7" id="KW-0472">Membrane</keyword>
<dbReference type="AlphaFoldDB" id="A0AAD4NF87"/>
<keyword evidence="11" id="KW-0732">Signal</keyword>
<comment type="similarity">
    <text evidence="3">Belongs to the glycosyltransferase 2 family. GalNAc-T subfamily.</text>
</comment>
<dbReference type="GO" id="GO:0016020">
    <property type="term" value="C:membrane"/>
    <property type="evidence" value="ECO:0007669"/>
    <property type="project" value="UniProtKB-SubCell"/>
</dbReference>
<keyword evidence="5" id="KW-0735">Signal-anchor</keyword>
<evidence type="ECO:0000313" key="13">
    <source>
        <dbReference type="EMBL" id="KAI1729087.1"/>
    </source>
</evidence>
<evidence type="ECO:0000256" key="3">
    <source>
        <dbReference type="ARBA" id="ARBA00005680"/>
    </source>
</evidence>
<dbReference type="CDD" id="cd02510">
    <property type="entry name" value="pp-GalNAc-T"/>
    <property type="match status" value="1"/>
</dbReference>
<comment type="subcellular location">
    <subcellularLocation>
        <location evidence="10">Endomembrane system</location>
        <topology evidence="10">Single-pass membrane protein</topology>
    </subcellularLocation>
    <subcellularLocation>
        <location evidence="1">Membrane</location>
        <topology evidence="1">Single-pass type II membrane protein</topology>
    </subcellularLocation>
</comment>
<evidence type="ECO:0000256" key="5">
    <source>
        <dbReference type="ARBA" id="ARBA00022968"/>
    </source>
</evidence>
<evidence type="ECO:0000256" key="9">
    <source>
        <dbReference type="ARBA" id="ARBA00023180"/>
    </source>
</evidence>
<reference evidence="13" key="1">
    <citation type="submission" date="2022-01" db="EMBL/GenBank/DDBJ databases">
        <title>Genome Sequence Resource for Two Populations of Ditylenchus destructor, the Migratory Endoparasitic Phytonematode.</title>
        <authorList>
            <person name="Zhang H."/>
            <person name="Lin R."/>
            <person name="Xie B."/>
        </authorList>
    </citation>
    <scope>NUCLEOTIDE SEQUENCE</scope>
    <source>
        <strain evidence="13">BazhouSP</strain>
    </source>
</reference>
<dbReference type="GO" id="GO:0006493">
    <property type="term" value="P:protein O-linked glycosylation"/>
    <property type="evidence" value="ECO:0007669"/>
    <property type="project" value="TreeGrafter"/>
</dbReference>
<evidence type="ECO:0000256" key="2">
    <source>
        <dbReference type="ARBA" id="ARBA00004922"/>
    </source>
</evidence>
<comment type="caution">
    <text evidence="13">The sequence shown here is derived from an EMBL/GenBank/DDBJ whole genome shotgun (WGS) entry which is preliminary data.</text>
</comment>
<evidence type="ECO:0000256" key="7">
    <source>
        <dbReference type="ARBA" id="ARBA00023136"/>
    </source>
</evidence>
<dbReference type="GO" id="GO:0004653">
    <property type="term" value="F:polypeptide N-acetylgalactosaminyltransferase activity"/>
    <property type="evidence" value="ECO:0007669"/>
    <property type="project" value="TreeGrafter"/>
</dbReference>
<evidence type="ECO:0000256" key="10">
    <source>
        <dbReference type="ARBA" id="ARBA00037847"/>
    </source>
</evidence>